<dbReference type="InterPro" id="IPR004839">
    <property type="entry name" value="Aminotransferase_I/II_large"/>
</dbReference>
<dbReference type="InterPro" id="IPR015422">
    <property type="entry name" value="PyrdxlP-dep_Trfase_small"/>
</dbReference>
<dbReference type="GO" id="GO:0003677">
    <property type="term" value="F:DNA binding"/>
    <property type="evidence" value="ECO:0007669"/>
    <property type="project" value="UniProtKB-KW"/>
</dbReference>
<dbReference type="GO" id="GO:0003700">
    <property type="term" value="F:DNA-binding transcription factor activity"/>
    <property type="evidence" value="ECO:0007669"/>
    <property type="project" value="InterPro"/>
</dbReference>
<comment type="similarity">
    <text evidence="1">In the C-terminal section; belongs to the class-I pyridoxal-phosphate-dependent aminotransferase family.</text>
</comment>
<sequence>MVDRSASATYVVRLLGSWRGAGPSYRALAERIRALVLDGRLPPGTRMPSERELARALPASRTTVAAAYALLREWGFLASRRGAASRVVIPPGAGTGGPYPGGGAIVPVSDPDGGVLDMCAAALPAPPGLAEAVDAATRALPAYLGGHGYTPLGAPGLRELLAQRYSARGLPTTPDQILVTGGALQAFGLILRTFVSPGDRVLVEHPTYPNVLEAVRQVPARAVPVPFGPDGWDIAMLEATFRQAAPRLAYLVPEFHNPTGSLMPEATRERVAAVAARTRTLTVADETLVDLSLDVDQTPPPLAAYDRSDRILLIGSASKCFWGGLGVGWLRAPASLVPTLLRVRAVTDLGTSLLSQLTVAELLAREAAILAERRALVRARRASLAAALAQHLPQWRFTMPAGGLSLWCELEAPVSSTLVALARQHGVRLVEGPRFGLDGAFERFIRLPYTLAEADLTRAVERLAMSYTALASTTAGAPDTTVTTGRATSDPTPVVT</sequence>
<dbReference type="Gene3D" id="1.10.10.10">
    <property type="entry name" value="Winged helix-like DNA-binding domain superfamily/Winged helix DNA-binding domain"/>
    <property type="match status" value="1"/>
</dbReference>
<comment type="caution">
    <text evidence="8">The sequence shown here is derived from an EMBL/GenBank/DDBJ whole genome shotgun (WGS) entry which is preliminary data.</text>
</comment>
<evidence type="ECO:0000256" key="2">
    <source>
        <dbReference type="ARBA" id="ARBA00022898"/>
    </source>
</evidence>
<dbReference type="InterPro" id="IPR015424">
    <property type="entry name" value="PyrdxlP-dep_Trfase"/>
</dbReference>
<evidence type="ECO:0000313" key="9">
    <source>
        <dbReference type="Proteomes" id="UP000256485"/>
    </source>
</evidence>
<dbReference type="InterPro" id="IPR015421">
    <property type="entry name" value="PyrdxlP-dep_Trfase_major"/>
</dbReference>
<dbReference type="InterPro" id="IPR036390">
    <property type="entry name" value="WH_DNA-bd_sf"/>
</dbReference>
<evidence type="ECO:0000256" key="1">
    <source>
        <dbReference type="ARBA" id="ARBA00005384"/>
    </source>
</evidence>
<protein>
    <submittedName>
        <fullName evidence="8">GntR family transcriptional regulator</fullName>
    </submittedName>
</protein>
<evidence type="ECO:0000256" key="5">
    <source>
        <dbReference type="ARBA" id="ARBA00023163"/>
    </source>
</evidence>
<keyword evidence="4" id="KW-0238">DNA-binding</keyword>
<dbReference type="InterPro" id="IPR051446">
    <property type="entry name" value="HTH_trans_reg/aminotransferase"/>
</dbReference>
<accession>A0A3D9V4N2</accession>
<dbReference type="Pfam" id="PF00155">
    <property type="entry name" value="Aminotran_1_2"/>
    <property type="match status" value="1"/>
</dbReference>
<dbReference type="SUPFAM" id="SSF46785">
    <property type="entry name" value="Winged helix' DNA-binding domain"/>
    <property type="match status" value="1"/>
</dbReference>
<evidence type="ECO:0000256" key="3">
    <source>
        <dbReference type="ARBA" id="ARBA00023015"/>
    </source>
</evidence>
<gene>
    <name evidence="8" type="ORF">DFJ64_1036</name>
</gene>
<name>A0A3D9V4N2_THECX</name>
<dbReference type="GO" id="GO:0030170">
    <property type="term" value="F:pyridoxal phosphate binding"/>
    <property type="evidence" value="ECO:0007669"/>
    <property type="project" value="InterPro"/>
</dbReference>
<keyword evidence="2" id="KW-0663">Pyridoxal phosphate</keyword>
<dbReference type="Gene3D" id="3.90.1150.10">
    <property type="entry name" value="Aspartate Aminotransferase, domain 1"/>
    <property type="match status" value="1"/>
</dbReference>
<dbReference type="InterPro" id="IPR036388">
    <property type="entry name" value="WH-like_DNA-bd_sf"/>
</dbReference>
<dbReference type="PANTHER" id="PTHR46577">
    <property type="entry name" value="HTH-TYPE TRANSCRIPTIONAL REGULATORY PROTEIN GABR"/>
    <property type="match status" value="1"/>
</dbReference>
<evidence type="ECO:0000256" key="6">
    <source>
        <dbReference type="SAM" id="MobiDB-lite"/>
    </source>
</evidence>
<keyword evidence="5" id="KW-0804">Transcription</keyword>
<keyword evidence="9" id="KW-1185">Reference proteome</keyword>
<feature type="domain" description="HTH gntR-type" evidence="7">
    <location>
        <begin position="22"/>
        <end position="90"/>
    </location>
</feature>
<feature type="region of interest" description="Disordered" evidence="6">
    <location>
        <begin position="476"/>
        <end position="496"/>
    </location>
</feature>
<dbReference type="PROSITE" id="PS50949">
    <property type="entry name" value="HTH_GNTR"/>
    <property type="match status" value="1"/>
</dbReference>
<dbReference type="EMBL" id="QTUC01000001">
    <property type="protein sequence ID" value="REF35653.1"/>
    <property type="molecule type" value="Genomic_DNA"/>
</dbReference>
<dbReference type="SMART" id="SM00345">
    <property type="entry name" value="HTH_GNTR"/>
    <property type="match status" value="1"/>
</dbReference>
<evidence type="ECO:0000259" key="7">
    <source>
        <dbReference type="PROSITE" id="PS50949"/>
    </source>
</evidence>
<dbReference type="CDD" id="cd07377">
    <property type="entry name" value="WHTH_GntR"/>
    <property type="match status" value="1"/>
</dbReference>
<dbReference type="PANTHER" id="PTHR46577:SF1">
    <property type="entry name" value="HTH-TYPE TRANSCRIPTIONAL REGULATORY PROTEIN GABR"/>
    <property type="match status" value="1"/>
</dbReference>
<dbReference type="SUPFAM" id="SSF53383">
    <property type="entry name" value="PLP-dependent transferases"/>
    <property type="match status" value="1"/>
</dbReference>
<feature type="compositionally biased region" description="Low complexity" evidence="6">
    <location>
        <begin position="476"/>
        <end position="485"/>
    </location>
</feature>
<keyword evidence="3" id="KW-0805">Transcription regulation</keyword>
<dbReference type="AlphaFoldDB" id="A0A3D9V4N2"/>
<proteinExistence type="inferred from homology"/>
<reference evidence="8 9" key="1">
    <citation type="submission" date="2018-08" db="EMBL/GenBank/DDBJ databases">
        <title>Sequencing the genomes of 1000 actinobacteria strains.</title>
        <authorList>
            <person name="Klenk H.-P."/>
        </authorList>
    </citation>
    <scope>NUCLEOTIDE SEQUENCE [LARGE SCALE GENOMIC DNA]</scope>
    <source>
        <strain evidence="8 9">DSM 22891</strain>
    </source>
</reference>
<dbReference type="InterPro" id="IPR000524">
    <property type="entry name" value="Tscrpt_reg_HTH_GntR"/>
</dbReference>
<organism evidence="8 9">
    <name type="scientific">Thermasporomyces composti</name>
    <dbReference type="NCBI Taxonomy" id="696763"/>
    <lineage>
        <taxon>Bacteria</taxon>
        <taxon>Bacillati</taxon>
        <taxon>Actinomycetota</taxon>
        <taxon>Actinomycetes</taxon>
        <taxon>Propionibacteriales</taxon>
        <taxon>Nocardioidaceae</taxon>
        <taxon>Thermasporomyces</taxon>
    </lineage>
</organism>
<dbReference type="Pfam" id="PF00392">
    <property type="entry name" value="GntR"/>
    <property type="match status" value="1"/>
</dbReference>
<feature type="compositionally biased region" description="Polar residues" evidence="6">
    <location>
        <begin position="486"/>
        <end position="496"/>
    </location>
</feature>
<dbReference type="Gene3D" id="3.40.640.10">
    <property type="entry name" value="Type I PLP-dependent aspartate aminotransferase-like (Major domain)"/>
    <property type="match status" value="1"/>
</dbReference>
<evidence type="ECO:0000256" key="4">
    <source>
        <dbReference type="ARBA" id="ARBA00023125"/>
    </source>
</evidence>
<dbReference type="CDD" id="cd00609">
    <property type="entry name" value="AAT_like"/>
    <property type="match status" value="1"/>
</dbReference>
<dbReference type="Proteomes" id="UP000256485">
    <property type="component" value="Unassembled WGS sequence"/>
</dbReference>
<evidence type="ECO:0000313" key="8">
    <source>
        <dbReference type="EMBL" id="REF35653.1"/>
    </source>
</evidence>